<evidence type="ECO:0000313" key="2">
    <source>
        <dbReference type="EMBL" id="CAH7670543.1"/>
    </source>
</evidence>
<keyword evidence="1" id="KW-0472">Membrane</keyword>
<protein>
    <submittedName>
        <fullName evidence="2">Expressed protein</fullName>
    </submittedName>
</protein>
<dbReference type="EMBL" id="CALTRL010001008">
    <property type="protein sequence ID" value="CAH7670543.1"/>
    <property type="molecule type" value="Genomic_DNA"/>
</dbReference>
<evidence type="ECO:0000313" key="3">
    <source>
        <dbReference type="Proteomes" id="UP001153365"/>
    </source>
</evidence>
<dbReference type="Proteomes" id="UP001153365">
    <property type="component" value="Unassembled WGS sequence"/>
</dbReference>
<keyword evidence="1" id="KW-0812">Transmembrane</keyword>
<feature type="transmembrane region" description="Helical" evidence="1">
    <location>
        <begin position="45"/>
        <end position="67"/>
    </location>
</feature>
<organism evidence="2 3">
    <name type="scientific">Phakopsora pachyrhizi</name>
    <name type="common">Asian soybean rust disease fungus</name>
    <dbReference type="NCBI Taxonomy" id="170000"/>
    <lineage>
        <taxon>Eukaryota</taxon>
        <taxon>Fungi</taxon>
        <taxon>Dikarya</taxon>
        <taxon>Basidiomycota</taxon>
        <taxon>Pucciniomycotina</taxon>
        <taxon>Pucciniomycetes</taxon>
        <taxon>Pucciniales</taxon>
        <taxon>Phakopsoraceae</taxon>
        <taxon>Phakopsora</taxon>
    </lineage>
</organism>
<keyword evidence="3" id="KW-1185">Reference proteome</keyword>
<evidence type="ECO:0000256" key="1">
    <source>
        <dbReference type="SAM" id="Phobius"/>
    </source>
</evidence>
<accession>A0AAV0ARA0</accession>
<proteinExistence type="predicted"/>
<sequence length="69" mass="7532">MKLLAFIGDFFTPMLPLLLFFYPHSTILCSTTLLHYSASFPCNPISSLSCILCSSVLLFLCCPSPALGL</sequence>
<name>A0AAV0ARA0_PHAPC</name>
<gene>
    <name evidence="2" type="ORF">PPACK8108_LOCUS5268</name>
</gene>
<keyword evidence="1" id="KW-1133">Transmembrane helix</keyword>
<reference evidence="2" key="1">
    <citation type="submission" date="2022-06" db="EMBL/GenBank/DDBJ databases">
        <authorList>
            <consortium name="SYNGENTA / RWTH Aachen University"/>
        </authorList>
    </citation>
    <scope>NUCLEOTIDE SEQUENCE</scope>
</reference>
<comment type="caution">
    <text evidence="2">The sequence shown here is derived from an EMBL/GenBank/DDBJ whole genome shotgun (WGS) entry which is preliminary data.</text>
</comment>
<dbReference type="AlphaFoldDB" id="A0AAV0ARA0"/>